<dbReference type="InterPro" id="IPR000209">
    <property type="entry name" value="Peptidase_S8/S53_dom"/>
</dbReference>
<dbReference type="InterPro" id="IPR023827">
    <property type="entry name" value="Peptidase_S8_Asp-AS"/>
</dbReference>
<evidence type="ECO:0000256" key="8">
    <source>
        <dbReference type="PROSITE-ProRule" id="PRU01240"/>
    </source>
</evidence>
<keyword evidence="5" id="KW-0732">Signal</keyword>
<feature type="active site" description="Charge relay system" evidence="8">
    <location>
        <position position="604"/>
    </location>
</feature>
<evidence type="ECO:0000256" key="1">
    <source>
        <dbReference type="ARBA" id="ARBA00011073"/>
    </source>
</evidence>
<dbReference type="CDD" id="cd07474">
    <property type="entry name" value="Peptidases_S8_subtilisin_Vpr-like"/>
    <property type="match status" value="1"/>
</dbReference>
<feature type="domain" description="Inhibitor I9" evidence="13">
    <location>
        <begin position="81"/>
        <end position="175"/>
    </location>
</feature>
<evidence type="ECO:0000256" key="2">
    <source>
        <dbReference type="ARBA" id="ARBA00022512"/>
    </source>
</evidence>
<dbReference type="InterPro" id="IPR036852">
    <property type="entry name" value="Peptidase_S8/S53_dom_sf"/>
</dbReference>
<dbReference type="Gene3D" id="3.50.30.30">
    <property type="match status" value="1"/>
</dbReference>
<evidence type="ECO:0000259" key="11">
    <source>
        <dbReference type="Pfam" id="PF00082"/>
    </source>
</evidence>
<feature type="active site" description="Charge relay system" evidence="8">
    <location>
        <position position="218"/>
    </location>
</feature>
<keyword evidence="15" id="KW-1185">Reference proteome</keyword>
<dbReference type="PROSITE" id="PS00136">
    <property type="entry name" value="SUBTILASE_ASP"/>
    <property type="match status" value="1"/>
</dbReference>
<dbReference type="CDD" id="cd02133">
    <property type="entry name" value="PA_C5a_like"/>
    <property type="match status" value="1"/>
</dbReference>
<dbReference type="InterPro" id="IPR023828">
    <property type="entry name" value="Peptidase_S8_Ser-AS"/>
</dbReference>
<evidence type="ECO:0000256" key="4">
    <source>
        <dbReference type="ARBA" id="ARBA00022670"/>
    </source>
</evidence>
<reference evidence="14 15" key="1">
    <citation type="submission" date="2021-05" db="EMBL/GenBank/DDBJ databases">
        <title>Novel Bacillus species.</title>
        <authorList>
            <person name="Liu G."/>
        </authorList>
    </citation>
    <scope>NUCLEOTIDE SEQUENCE [LARGE SCALE GENOMIC DNA]</scope>
    <source>
        <strain evidence="14 15">FJAT-49705</strain>
    </source>
</reference>
<dbReference type="EMBL" id="JAGYPM010000008">
    <property type="protein sequence ID" value="MBS4193062.1"/>
    <property type="molecule type" value="Genomic_DNA"/>
</dbReference>
<evidence type="ECO:0000256" key="9">
    <source>
        <dbReference type="RuleBase" id="RU003355"/>
    </source>
</evidence>
<dbReference type="Pfam" id="PF02225">
    <property type="entry name" value="PA"/>
    <property type="match status" value="1"/>
</dbReference>
<dbReference type="InterPro" id="IPR022398">
    <property type="entry name" value="Peptidase_S8_His-AS"/>
</dbReference>
<evidence type="ECO:0000256" key="10">
    <source>
        <dbReference type="SAM" id="MobiDB-lite"/>
    </source>
</evidence>
<sequence length="1224" mass="130556">MKQKRFLKLFSSLLVFTLIISLLNPIFASAEEKNAKKSVNVDESILEMRGVIADQEALRKQEPTLHPLLENISDSEEISVIVQLSEPSVALEIGKNKTQGKNSISESKKDQIRNKVKAQHRKFEQQLGEFKINYKKGFEYSEAFNGMSLKLRGDKVKALLNLKGVLTIEPDLEVHALGDADQDDQVGIMMTDSAPHLQVPELWNMGIEGQNVKVAVLDTGIDYHHPEFEGVYKGGYNFVKHNPNDYVGTRADNDPYETSPSERPSNKPEFNQDGRAFYTSHGTHVAGTIAAQGKNAYGIKGLAPKVELYAYRVLGAYGSGSTSGIIAAIDKSVVEDMDIINLSLGGSQNSQTASDAIAINNATLAGVTAVIATGNSGPNRGTIGNPATSALAISVGNSTLPEKTMQAKVSTEAGAYKADSNINLMGWTYGEDPQSTLSGTYDVVAIPGVGRESDFVGIDVKGKVALISRGEIAFVDKIAAAKKAGAIATIIHNNVDGAGPANVYLSTSFEFIPSFDMATGEGKAFRQALASSPGKVTFSNYTNGSTEGDAINNSSSRGPANPVFDIKPDVVAPGTNIMSSVPAYGKENPDADYSKSYDRSSGTSMATPHVAGIAALLKSKNPDWTPADIKVAISNTAKLLDTGSFDVFAQGPGLVQPLKAVQAEALAYSLDTTVSNNATIDNIKGTVTFGKVPPNPNQATTVTKQIKVKNLTSGSSNYEASVEVTKLPSGPLSEAQVSLDQESFTLSGEQVLNVTLHVPATATVSGAEIQGYIHITNGTTNLILPFAADFSPNILSGIKHYSVDHNAISPNRDGKLDSTTVRYEFHNEHSTTQIALWDASNQDGGYYGDGTVGYILGVNRTTVGPKSVTFDGSYTEWGTFIKKQAPEGVYTLDLAALNPLGGISSDWAGPIYVKTSAPKINITPVNGELEGSTYEVTGSIKDKFIDFKLLVESVFGDDYDVNDHLTVNYELKDKTGNVVDTKPVTLNQDGSFAFSLTGLTAGENTLKLNVNDIAQNAAEQTVTLKVKDGTSTEPPIDPTIIVVTEEDIADQVNDPNTTEVVITLPAITASAEIVQAEMSNAILTTLEQSKKSVVFQTGDVKAKVPTEVMSQLTQSAPDKTRFSINLMKGEAVPVGKDATIVTDMYGFSFVTETKGASTVVNQVNAAVEIQLPVIKTIVNDKKLMVLSMKKDSKQPQMIAAQHVNGAVVFSTSQLATFVGAEMKK</sequence>
<gene>
    <name evidence="14" type="ORF">KHA94_23420</name>
</gene>
<proteinExistence type="inferred from homology"/>
<evidence type="ECO:0000256" key="7">
    <source>
        <dbReference type="ARBA" id="ARBA00022825"/>
    </source>
</evidence>
<dbReference type="Proteomes" id="UP000681027">
    <property type="component" value="Unassembled WGS sequence"/>
</dbReference>
<dbReference type="PANTHER" id="PTHR43806">
    <property type="entry name" value="PEPTIDASE S8"/>
    <property type="match status" value="1"/>
</dbReference>
<dbReference type="InterPro" id="IPR015500">
    <property type="entry name" value="Peptidase_S8_subtilisin-rel"/>
</dbReference>
<dbReference type="PROSITE" id="PS51892">
    <property type="entry name" value="SUBTILASE"/>
    <property type="match status" value="1"/>
</dbReference>
<evidence type="ECO:0000313" key="14">
    <source>
        <dbReference type="EMBL" id="MBS4193062.1"/>
    </source>
</evidence>
<feature type="domain" description="Peptidase S8/S53" evidence="11">
    <location>
        <begin position="209"/>
        <end position="645"/>
    </location>
</feature>
<dbReference type="PRINTS" id="PR00723">
    <property type="entry name" value="SUBTILISIN"/>
</dbReference>
<accession>A0ABS5NYY4</accession>
<keyword evidence="4 8" id="KW-0645">Protease</keyword>
<evidence type="ECO:0000313" key="15">
    <source>
        <dbReference type="Proteomes" id="UP000681027"/>
    </source>
</evidence>
<feature type="domain" description="PA" evidence="12">
    <location>
        <begin position="450"/>
        <end position="523"/>
    </location>
</feature>
<dbReference type="SUPFAM" id="SSF52743">
    <property type="entry name" value="Subtilisin-like"/>
    <property type="match status" value="1"/>
</dbReference>
<dbReference type="Pfam" id="PF05922">
    <property type="entry name" value="Inhibitor_I9"/>
    <property type="match status" value="1"/>
</dbReference>
<dbReference type="PROSITE" id="PS00137">
    <property type="entry name" value="SUBTILASE_HIS"/>
    <property type="match status" value="1"/>
</dbReference>
<evidence type="ECO:0000256" key="6">
    <source>
        <dbReference type="ARBA" id="ARBA00022801"/>
    </source>
</evidence>
<evidence type="ECO:0000259" key="12">
    <source>
        <dbReference type="Pfam" id="PF02225"/>
    </source>
</evidence>
<dbReference type="Pfam" id="PF00082">
    <property type="entry name" value="Peptidase_S8"/>
    <property type="match status" value="1"/>
</dbReference>
<keyword evidence="3" id="KW-0964">Secreted</keyword>
<dbReference type="InterPro" id="IPR034213">
    <property type="entry name" value="S8_Vpr-like"/>
</dbReference>
<dbReference type="InterPro" id="IPR003137">
    <property type="entry name" value="PA_domain"/>
</dbReference>
<dbReference type="PANTHER" id="PTHR43806:SF65">
    <property type="entry name" value="SERINE PROTEASE APRX"/>
    <property type="match status" value="1"/>
</dbReference>
<name>A0ABS5NYY4_9BACI</name>
<comment type="caution">
    <text evidence="14">The sequence shown here is derived from an EMBL/GenBank/DDBJ whole genome shotgun (WGS) entry which is preliminary data.</text>
</comment>
<organism evidence="14 15">
    <name type="scientific">Cytobacillus citreus</name>
    <dbReference type="NCBI Taxonomy" id="2833586"/>
    <lineage>
        <taxon>Bacteria</taxon>
        <taxon>Bacillati</taxon>
        <taxon>Bacillota</taxon>
        <taxon>Bacilli</taxon>
        <taxon>Bacillales</taxon>
        <taxon>Bacillaceae</taxon>
        <taxon>Cytobacillus</taxon>
    </lineage>
</organism>
<protein>
    <submittedName>
        <fullName evidence="14">S8 family serine peptidase</fullName>
    </submittedName>
</protein>
<evidence type="ECO:0000256" key="5">
    <source>
        <dbReference type="ARBA" id="ARBA00022729"/>
    </source>
</evidence>
<evidence type="ECO:0000256" key="3">
    <source>
        <dbReference type="ARBA" id="ARBA00022525"/>
    </source>
</evidence>
<feature type="region of interest" description="Disordered" evidence="10">
    <location>
        <begin position="247"/>
        <end position="275"/>
    </location>
</feature>
<keyword evidence="7 8" id="KW-0720">Serine protease</keyword>
<dbReference type="PROSITE" id="PS00138">
    <property type="entry name" value="SUBTILASE_SER"/>
    <property type="match status" value="1"/>
</dbReference>
<dbReference type="InterPro" id="IPR046450">
    <property type="entry name" value="PA_dom_sf"/>
</dbReference>
<keyword evidence="6 8" id="KW-0378">Hydrolase</keyword>
<feature type="active site" description="Charge relay system" evidence="8">
    <location>
        <position position="281"/>
    </location>
</feature>
<dbReference type="Gene3D" id="3.40.50.200">
    <property type="entry name" value="Peptidase S8/S53 domain"/>
    <property type="match status" value="1"/>
</dbReference>
<evidence type="ECO:0000259" key="13">
    <source>
        <dbReference type="Pfam" id="PF05922"/>
    </source>
</evidence>
<dbReference type="InterPro" id="IPR010259">
    <property type="entry name" value="S8pro/Inhibitor_I9"/>
</dbReference>
<dbReference type="RefSeq" id="WP_213104502.1">
    <property type="nucleotide sequence ID" value="NZ_JAGYPM010000008.1"/>
</dbReference>
<dbReference type="SUPFAM" id="SSF52025">
    <property type="entry name" value="PA domain"/>
    <property type="match status" value="1"/>
</dbReference>
<keyword evidence="2" id="KW-0134">Cell wall</keyword>
<comment type="similarity">
    <text evidence="1 8 9">Belongs to the peptidase S8 family.</text>
</comment>
<dbReference type="InterPro" id="IPR050131">
    <property type="entry name" value="Peptidase_S8_subtilisin-like"/>
</dbReference>